<accession>A0A2G9HBT5</accession>
<name>A0A2G9HBT5_9LAMI</name>
<evidence type="ECO:0000256" key="3">
    <source>
        <dbReference type="ARBA" id="ARBA00022679"/>
    </source>
</evidence>
<dbReference type="PANTHER" id="PTHR45800">
    <property type="entry name" value="PHOSPHATIDYLINOSITOL 4-KINASE GAMMA"/>
    <property type="match status" value="1"/>
</dbReference>
<dbReference type="EMBL" id="NKXS01002179">
    <property type="protein sequence ID" value="PIN14974.1"/>
    <property type="molecule type" value="Genomic_DNA"/>
</dbReference>
<evidence type="ECO:0000256" key="4">
    <source>
        <dbReference type="ARBA" id="ARBA00022741"/>
    </source>
</evidence>
<dbReference type="OrthoDB" id="5839at2759"/>
<evidence type="ECO:0000256" key="2">
    <source>
        <dbReference type="ARBA" id="ARBA00012169"/>
    </source>
</evidence>
<keyword evidence="9" id="KW-1185">Reference proteome</keyword>
<keyword evidence="5 8" id="KW-0418">Kinase</keyword>
<dbReference type="InterPro" id="IPR044571">
    <property type="entry name" value="P4KG1-8"/>
</dbReference>
<keyword evidence="4" id="KW-0547">Nucleotide-binding</keyword>
<protein>
    <recommendedName>
        <fullName evidence="2">1-phosphatidylinositol 4-kinase</fullName>
        <ecNumber evidence="2">2.7.1.67</ecNumber>
    </recommendedName>
</protein>
<feature type="compositionally biased region" description="Acidic residues" evidence="7">
    <location>
        <begin position="60"/>
        <end position="72"/>
    </location>
</feature>
<dbReference type="STRING" id="429701.A0A2G9HBT5"/>
<gene>
    <name evidence="8" type="ORF">CDL12_12387</name>
</gene>
<evidence type="ECO:0000256" key="6">
    <source>
        <dbReference type="ARBA" id="ARBA00022840"/>
    </source>
</evidence>
<proteinExistence type="inferred from homology"/>
<sequence>MLSPKAGSNFDEFQFEIDCEESGDEFVLKSTSEDLMAGICSHLGFGSINSRTPLSKLDESIEEEESEGEEENGLISDPSLDKSPSISKLSMSLKNTSLGEKNHKFPKFSATKSDYGCLASSSSGHRSANEQLPASVSFVKLADMNEEEWGLFLDKFRELITPAFMSRKSAAISQRQRQRLGTSCKF</sequence>
<feature type="region of interest" description="Disordered" evidence="7">
    <location>
        <begin position="45"/>
        <end position="86"/>
    </location>
</feature>
<keyword evidence="3 8" id="KW-0808">Transferase</keyword>
<dbReference type="Proteomes" id="UP000231279">
    <property type="component" value="Unassembled WGS sequence"/>
</dbReference>
<dbReference type="GO" id="GO:0005524">
    <property type="term" value="F:ATP binding"/>
    <property type="evidence" value="ECO:0007669"/>
    <property type="project" value="UniProtKB-KW"/>
</dbReference>
<comment type="caution">
    <text evidence="8">The sequence shown here is derived from an EMBL/GenBank/DDBJ whole genome shotgun (WGS) entry which is preliminary data.</text>
</comment>
<comment type="similarity">
    <text evidence="1">Belongs to the PI3/PI4-kinase family. Type II PI4K subfamily.</text>
</comment>
<dbReference type="GO" id="GO:0004430">
    <property type="term" value="F:1-phosphatidylinositol 4-kinase activity"/>
    <property type="evidence" value="ECO:0007669"/>
    <property type="project" value="UniProtKB-EC"/>
</dbReference>
<evidence type="ECO:0000313" key="9">
    <source>
        <dbReference type="Proteomes" id="UP000231279"/>
    </source>
</evidence>
<organism evidence="8 9">
    <name type="scientific">Handroanthus impetiginosus</name>
    <dbReference type="NCBI Taxonomy" id="429701"/>
    <lineage>
        <taxon>Eukaryota</taxon>
        <taxon>Viridiplantae</taxon>
        <taxon>Streptophyta</taxon>
        <taxon>Embryophyta</taxon>
        <taxon>Tracheophyta</taxon>
        <taxon>Spermatophyta</taxon>
        <taxon>Magnoliopsida</taxon>
        <taxon>eudicotyledons</taxon>
        <taxon>Gunneridae</taxon>
        <taxon>Pentapetalae</taxon>
        <taxon>asterids</taxon>
        <taxon>lamiids</taxon>
        <taxon>Lamiales</taxon>
        <taxon>Bignoniaceae</taxon>
        <taxon>Crescentiina</taxon>
        <taxon>Tabebuia alliance</taxon>
        <taxon>Handroanthus</taxon>
    </lineage>
</organism>
<evidence type="ECO:0000256" key="1">
    <source>
        <dbReference type="ARBA" id="ARBA00008941"/>
    </source>
</evidence>
<evidence type="ECO:0000313" key="8">
    <source>
        <dbReference type="EMBL" id="PIN14974.1"/>
    </source>
</evidence>
<keyword evidence="6" id="KW-0067">ATP-binding</keyword>
<evidence type="ECO:0000256" key="7">
    <source>
        <dbReference type="SAM" id="MobiDB-lite"/>
    </source>
</evidence>
<dbReference type="EC" id="2.7.1.67" evidence="2"/>
<evidence type="ECO:0000256" key="5">
    <source>
        <dbReference type="ARBA" id="ARBA00022777"/>
    </source>
</evidence>
<reference evidence="9" key="1">
    <citation type="journal article" date="2018" name="Gigascience">
        <title>Genome assembly of the Pink Ipe (Handroanthus impetiginosus, Bignoniaceae), a highly valued, ecologically keystone Neotropical timber forest tree.</title>
        <authorList>
            <person name="Silva-Junior O.B."/>
            <person name="Grattapaglia D."/>
            <person name="Novaes E."/>
            <person name="Collevatti R.G."/>
        </authorList>
    </citation>
    <scope>NUCLEOTIDE SEQUENCE [LARGE SCALE GENOMIC DNA]</scope>
    <source>
        <strain evidence="9">cv. UFG-1</strain>
    </source>
</reference>
<dbReference type="AlphaFoldDB" id="A0A2G9HBT5"/>
<dbReference type="PANTHER" id="PTHR45800:SF11">
    <property type="entry name" value="PHOSPHATIDYLINOSITOL 3-KINASE-RELATED PROTEIN KINASE"/>
    <property type="match status" value="1"/>
</dbReference>